<dbReference type="Pfam" id="PF13188">
    <property type="entry name" value="PAS_8"/>
    <property type="match status" value="2"/>
</dbReference>
<dbReference type="AlphaFoldDB" id="A0A2M7G1N7"/>
<dbReference type="CDD" id="cd00130">
    <property type="entry name" value="PAS"/>
    <property type="match status" value="1"/>
</dbReference>
<dbReference type="EMBL" id="PFFQ01000048">
    <property type="protein sequence ID" value="PIW15658.1"/>
    <property type="molecule type" value="Genomic_DNA"/>
</dbReference>
<evidence type="ECO:0000259" key="1">
    <source>
        <dbReference type="Pfam" id="PF13188"/>
    </source>
</evidence>
<organism evidence="2 3">
    <name type="scientific">bacterium (Candidatus Blackallbacteria) CG17_big_fil_post_rev_8_21_14_2_50_48_46</name>
    <dbReference type="NCBI Taxonomy" id="2014261"/>
    <lineage>
        <taxon>Bacteria</taxon>
        <taxon>Candidatus Blackallbacteria</taxon>
    </lineage>
</organism>
<protein>
    <recommendedName>
        <fullName evidence="1">PAS domain-containing protein</fullName>
    </recommendedName>
</protein>
<sequence length="289" mass="33037">MVAQEILLSQNEKKNLLTQIKKIGQALDKNEAILPGFDSSKYSESFQEIVLELNKLVAQVQDLHRPEPLDSETDLSIQLKNAAVSSVSTNIMIANPKFEIVYMNPAIVQMFKDAEHEIREVFKNFDPEKLMGMNIDVFHKNPAHQRKVLANLKGIFRSRISIGMRSFDLVAAKSENHEGETIGYVVEWTDITHRLVTESEKETLLTESLRIKSALDCVSNNLMIANPDFEIVYMNPAITQMFKNAQHEIREVFKDFNPEKLIGMNIDVFHKNPAHQRKVLESLKGIFRS</sequence>
<evidence type="ECO:0000313" key="2">
    <source>
        <dbReference type="EMBL" id="PIW15658.1"/>
    </source>
</evidence>
<name>A0A2M7G1N7_9BACT</name>
<proteinExistence type="predicted"/>
<gene>
    <name evidence="2" type="ORF">COW36_16340</name>
</gene>
<feature type="non-terminal residue" evidence="2">
    <location>
        <position position="289"/>
    </location>
</feature>
<evidence type="ECO:0000313" key="3">
    <source>
        <dbReference type="Proteomes" id="UP000231019"/>
    </source>
</evidence>
<dbReference type="Gene3D" id="3.30.450.20">
    <property type="entry name" value="PAS domain"/>
    <property type="match status" value="2"/>
</dbReference>
<dbReference type="InterPro" id="IPR000014">
    <property type="entry name" value="PAS"/>
</dbReference>
<feature type="domain" description="PAS" evidence="1">
    <location>
        <begin position="82"/>
        <end position="130"/>
    </location>
</feature>
<feature type="domain" description="PAS" evidence="1">
    <location>
        <begin position="210"/>
        <end position="261"/>
    </location>
</feature>
<comment type="caution">
    <text evidence="2">The sequence shown here is derived from an EMBL/GenBank/DDBJ whole genome shotgun (WGS) entry which is preliminary data.</text>
</comment>
<accession>A0A2M7G1N7</accession>
<reference evidence="2 3" key="1">
    <citation type="submission" date="2017-09" db="EMBL/GenBank/DDBJ databases">
        <title>Depth-based differentiation of microbial function through sediment-hosted aquifers and enrichment of novel symbionts in the deep terrestrial subsurface.</title>
        <authorList>
            <person name="Probst A.J."/>
            <person name="Ladd B."/>
            <person name="Jarett J.K."/>
            <person name="Geller-Mcgrath D.E."/>
            <person name="Sieber C.M."/>
            <person name="Emerson J.B."/>
            <person name="Anantharaman K."/>
            <person name="Thomas B.C."/>
            <person name="Malmstrom R."/>
            <person name="Stieglmeier M."/>
            <person name="Klingl A."/>
            <person name="Woyke T."/>
            <person name="Ryan C.M."/>
            <person name="Banfield J.F."/>
        </authorList>
    </citation>
    <scope>NUCLEOTIDE SEQUENCE [LARGE SCALE GENOMIC DNA]</scope>
    <source>
        <strain evidence="2">CG17_big_fil_post_rev_8_21_14_2_50_48_46</strain>
    </source>
</reference>
<dbReference type="Proteomes" id="UP000231019">
    <property type="component" value="Unassembled WGS sequence"/>
</dbReference>